<organism evidence="2 3">
    <name type="scientific">Blepharisma stoltei</name>
    <dbReference type="NCBI Taxonomy" id="1481888"/>
    <lineage>
        <taxon>Eukaryota</taxon>
        <taxon>Sar</taxon>
        <taxon>Alveolata</taxon>
        <taxon>Ciliophora</taxon>
        <taxon>Postciliodesmatophora</taxon>
        <taxon>Heterotrichea</taxon>
        <taxon>Heterotrichida</taxon>
        <taxon>Blepharismidae</taxon>
        <taxon>Blepharisma</taxon>
    </lineage>
</organism>
<dbReference type="EMBL" id="CAJZBQ010000055">
    <property type="protein sequence ID" value="CAG9332842.1"/>
    <property type="molecule type" value="Genomic_DNA"/>
</dbReference>
<dbReference type="Pfam" id="PF13879">
    <property type="entry name" value="Hmw_CFAP97"/>
    <property type="match status" value="1"/>
</dbReference>
<sequence length="286" mass="33359">MFINLNEPQSLRWDMEHSLCLHQQRLKKIQKSNNLSMVIQKSSSPSPKAKAVPYMAIARNRDILRQNQILYERLAEISHKKRVGTQTVSPPHLKSLNYKLKKQNNDKILAENLMLLKRITEKSPFISYKQSVDEYSQIMQLKKMISKEKLFKLKKFAKFEGRIGHLPPLEEDKRQEKSFSHSQKIVNLNDTISLGKKEEKEVIRKDFTFGKEVEISKEIGEMKGDKGESVDLEKEQNVIISQNEPKEELESKEDFKDENIIVENVPLPIHNQINEQIPKEETIQPS</sequence>
<protein>
    <submittedName>
        <fullName evidence="2">Uncharacterized protein</fullName>
    </submittedName>
</protein>
<gene>
    <name evidence="2" type="ORF">BSTOLATCC_MIC57129</name>
</gene>
<comment type="similarity">
    <text evidence="1">Belongs to the CFAP97 family.</text>
</comment>
<dbReference type="PANTHER" id="PTHR23035">
    <property type="entry name" value="CILIA- AND FLAGELLA-ASSOCIATED PROTEIN 97-RELATED"/>
    <property type="match status" value="1"/>
</dbReference>
<dbReference type="InterPro" id="IPR029488">
    <property type="entry name" value="Hmw/CFAP97"/>
</dbReference>
<dbReference type="PANTHER" id="PTHR23035:SF2">
    <property type="entry name" value="KIAA1430 HOMOLOGUE"/>
    <property type="match status" value="1"/>
</dbReference>
<dbReference type="AlphaFoldDB" id="A0AAU9K6M8"/>
<dbReference type="Proteomes" id="UP001162131">
    <property type="component" value="Unassembled WGS sequence"/>
</dbReference>
<dbReference type="InterPro" id="IPR038791">
    <property type="entry name" value="Cfap97/Hemingway"/>
</dbReference>
<name>A0AAU9K6M8_9CILI</name>
<evidence type="ECO:0000256" key="1">
    <source>
        <dbReference type="ARBA" id="ARBA00008315"/>
    </source>
</evidence>
<evidence type="ECO:0000313" key="3">
    <source>
        <dbReference type="Proteomes" id="UP001162131"/>
    </source>
</evidence>
<reference evidence="2" key="1">
    <citation type="submission" date="2021-09" db="EMBL/GenBank/DDBJ databases">
        <authorList>
            <consortium name="AG Swart"/>
            <person name="Singh M."/>
            <person name="Singh A."/>
            <person name="Seah K."/>
            <person name="Emmerich C."/>
        </authorList>
    </citation>
    <scope>NUCLEOTIDE SEQUENCE</scope>
    <source>
        <strain evidence="2">ATCC30299</strain>
    </source>
</reference>
<proteinExistence type="inferred from homology"/>
<accession>A0AAU9K6M8</accession>
<comment type="caution">
    <text evidence="2">The sequence shown here is derived from an EMBL/GenBank/DDBJ whole genome shotgun (WGS) entry which is preliminary data.</text>
</comment>
<keyword evidence="3" id="KW-1185">Reference proteome</keyword>
<evidence type="ECO:0000313" key="2">
    <source>
        <dbReference type="EMBL" id="CAG9332842.1"/>
    </source>
</evidence>